<feature type="non-terminal residue" evidence="2">
    <location>
        <position position="118"/>
    </location>
</feature>
<organism evidence="2">
    <name type="scientific">Spongospora subterranea</name>
    <dbReference type="NCBI Taxonomy" id="70186"/>
    <lineage>
        <taxon>Eukaryota</taxon>
        <taxon>Sar</taxon>
        <taxon>Rhizaria</taxon>
        <taxon>Endomyxa</taxon>
        <taxon>Phytomyxea</taxon>
        <taxon>Plasmodiophorida</taxon>
        <taxon>Plasmodiophoridae</taxon>
        <taxon>Spongospora</taxon>
    </lineage>
</organism>
<feature type="compositionally biased region" description="Polar residues" evidence="1">
    <location>
        <begin position="1"/>
        <end position="18"/>
    </location>
</feature>
<evidence type="ECO:0000256" key="1">
    <source>
        <dbReference type="SAM" id="MobiDB-lite"/>
    </source>
</evidence>
<accession>A0A0H5RFR9</accession>
<dbReference type="EMBL" id="HACM01012578">
    <property type="protein sequence ID" value="CRZ13020.1"/>
    <property type="molecule type" value="Transcribed_RNA"/>
</dbReference>
<evidence type="ECO:0000313" key="2">
    <source>
        <dbReference type="EMBL" id="CRZ13020.1"/>
    </source>
</evidence>
<name>A0A0H5RFR9_9EUKA</name>
<feature type="region of interest" description="Disordered" evidence="1">
    <location>
        <begin position="1"/>
        <end position="20"/>
    </location>
</feature>
<protein>
    <submittedName>
        <fullName evidence="2">Uncharacterized protein</fullName>
    </submittedName>
</protein>
<feature type="non-terminal residue" evidence="2">
    <location>
        <position position="1"/>
    </location>
</feature>
<sequence length="118" mass="13553">TPSMGRSPFSSNPTTSRSPAKLTLFDTATVLSKGFVGERPSWAWTTPTPLIFDRVRSDVSFFSRKNCRYVQSRLRSRTRRGRWTLSAPRRSPWKIHMGLEERRRDCNPGGIGPERISR</sequence>
<reference evidence="2" key="1">
    <citation type="submission" date="2015-04" db="EMBL/GenBank/DDBJ databases">
        <title>The genome sequence of the plant pathogenic Rhizarian Plasmodiophora brassicae reveals insights in its biotrophic life cycle and the origin of chitin synthesis.</title>
        <authorList>
            <person name="Schwelm A."/>
            <person name="Fogelqvist J."/>
            <person name="Knaust A."/>
            <person name="Julke S."/>
            <person name="Lilja T."/>
            <person name="Dhandapani V."/>
            <person name="Bonilla-Rosso G."/>
            <person name="Karlsson M."/>
            <person name="Shevchenko A."/>
            <person name="Choi S.R."/>
            <person name="Kim H.G."/>
            <person name="Park J.Y."/>
            <person name="Lim Y.P."/>
            <person name="Ludwig-Muller J."/>
            <person name="Dixelius C."/>
        </authorList>
    </citation>
    <scope>NUCLEOTIDE SEQUENCE</scope>
    <source>
        <tissue evidence="2">Potato root galls</tissue>
    </source>
</reference>
<dbReference type="AlphaFoldDB" id="A0A0H5RFR9"/>
<proteinExistence type="predicted"/>